<evidence type="ECO:0000313" key="2">
    <source>
        <dbReference type="EnsemblPlants" id="PGSC0003DMT400096114"/>
    </source>
</evidence>
<dbReference type="EnsemblPlants" id="PGSC0003DMT400096114">
    <property type="protein sequence ID" value="PGSC0003DMT400096114"/>
    <property type="gene ID" value="PGSC0003DMG400045685"/>
</dbReference>
<dbReference type="GO" id="GO:0009579">
    <property type="term" value="C:thylakoid"/>
    <property type="evidence" value="ECO:0000318"/>
    <property type="project" value="GO_Central"/>
</dbReference>
<dbReference type="Gramene" id="PGSC0003DMT400096114">
    <property type="protein sequence ID" value="PGSC0003DMT400096114"/>
    <property type="gene ID" value="PGSC0003DMG400045685"/>
</dbReference>
<feature type="compositionally biased region" description="Low complexity" evidence="1">
    <location>
        <begin position="28"/>
        <end position="39"/>
    </location>
</feature>
<protein>
    <submittedName>
        <fullName evidence="2">Uncharacterized protein</fullName>
    </submittedName>
</protein>
<dbReference type="AlphaFoldDB" id="M1DXQ9"/>
<sequence length="293" mass="31843">MARPKVAGRDMPPCKRSNGIKINEDAVASTTKDTKLPTTGGKGKGKAKAPAPASPEASSDSDGIYATHLTTSESEGEHQELQAVTSEPEDELLAAQRADLCSKRLNDPPRIRTSEATTPSPAPAQVVVLAPSVQGPPPWSMNRLKIEGLRIIIEEKRRSTDGVIYSALIPQGKNPAAKFKSVDYVVVRGRRVKCDSDDINAVLGVSTRIDDDCQHLIRIKTLKDMKRQVWLPRDEKKVVEAIPKSSTDIRRIEAQYLKDEAEKKKAASVDTSPVVDTNTLSIEEPLPTLTPGP</sequence>
<dbReference type="PANTHER" id="PTHR33180:SF31">
    <property type="entry name" value="POLYPROTEIN PROTEIN"/>
    <property type="match status" value="1"/>
</dbReference>
<name>M1DXQ9_SOLTU</name>
<dbReference type="PANTHER" id="PTHR33180">
    <property type="entry name" value="PHOTOSYSTEM II CP43 REACTION CENTER PROTEIN"/>
    <property type="match status" value="1"/>
</dbReference>
<evidence type="ECO:0000313" key="3">
    <source>
        <dbReference type="Proteomes" id="UP000011115"/>
    </source>
</evidence>
<dbReference type="InParanoid" id="M1DXQ9"/>
<keyword evidence="3" id="KW-1185">Reference proteome</keyword>
<reference evidence="3" key="1">
    <citation type="journal article" date="2011" name="Nature">
        <title>Genome sequence and analysis of the tuber crop potato.</title>
        <authorList>
            <consortium name="The Potato Genome Sequencing Consortium"/>
        </authorList>
    </citation>
    <scope>NUCLEOTIDE SEQUENCE [LARGE SCALE GENOMIC DNA]</scope>
    <source>
        <strain evidence="3">cv. DM1-3 516 R44</strain>
    </source>
</reference>
<reference evidence="2" key="2">
    <citation type="submission" date="2015-06" db="UniProtKB">
        <authorList>
            <consortium name="EnsemblPlants"/>
        </authorList>
    </citation>
    <scope>IDENTIFICATION</scope>
    <source>
        <strain evidence="2">DM1-3 516 R44</strain>
    </source>
</reference>
<proteinExistence type="predicted"/>
<feature type="compositionally biased region" description="Low complexity" evidence="1">
    <location>
        <begin position="48"/>
        <end position="63"/>
    </location>
</feature>
<evidence type="ECO:0000256" key="1">
    <source>
        <dbReference type="SAM" id="MobiDB-lite"/>
    </source>
</evidence>
<accession>M1DXQ9</accession>
<dbReference type="HOGENOM" id="CLU_029307_1_0_1"/>
<feature type="region of interest" description="Disordered" evidence="1">
    <location>
        <begin position="266"/>
        <end position="293"/>
    </location>
</feature>
<dbReference type="GO" id="GO:0009523">
    <property type="term" value="C:photosystem II"/>
    <property type="evidence" value="ECO:0000318"/>
    <property type="project" value="GO_Central"/>
</dbReference>
<dbReference type="Proteomes" id="UP000011115">
    <property type="component" value="Unassembled WGS sequence"/>
</dbReference>
<feature type="region of interest" description="Disordered" evidence="1">
    <location>
        <begin position="1"/>
        <end position="83"/>
    </location>
</feature>
<feature type="compositionally biased region" description="Polar residues" evidence="1">
    <location>
        <begin position="269"/>
        <end position="281"/>
    </location>
</feature>
<dbReference type="PaxDb" id="4113-PGSC0003DMT400096114"/>
<organism evidence="2 3">
    <name type="scientific">Solanum tuberosum</name>
    <name type="common">Potato</name>
    <dbReference type="NCBI Taxonomy" id="4113"/>
    <lineage>
        <taxon>Eukaryota</taxon>
        <taxon>Viridiplantae</taxon>
        <taxon>Streptophyta</taxon>
        <taxon>Embryophyta</taxon>
        <taxon>Tracheophyta</taxon>
        <taxon>Spermatophyta</taxon>
        <taxon>Magnoliopsida</taxon>
        <taxon>eudicotyledons</taxon>
        <taxon>Gunneridae</taxon>
        <taxon>Pentapetalae</taxon>
        <taxon>asterids</taxon>
        <taxon>lamiids</taxon>
        <taxon>Solanales</taxon>
        <taxon>Solanaceae</taxon>
        <taxon>Solanoideae</taxon>
        <taxon>Solaneae</taxon>
        <taxon>Solanum</taxon>
    </lineage>
</organism>